<reference evidence="2 3" key="1">
    <citation type="submission" date="2019-03" db="EMBL/GenBank/DDBJ databases">
        <title>Paracraurococcus aquatilis NE82 genome sequence.</title>
        <authorList>
            <person name="Zhao Y."/>
            <person name="Du Z."/>
        </authorList>
    </citation>
    <scope>NUCLEOTIDE SEQUENCE [LARGE SCALE GENOMIC DNA]</scope>
    <source>
        <strain evidence="2 3">NE82</strain>
    </source>
</reference>
<proteinExistence type="predicted"/>
<keyword evidence="3" id="KW-1185">Reference proteome</keyword>
<dbReference type="AlphaFoldDB" id="A0A4R4DIP6"/>
<dbReference type="EMBL" id="SKBM01000011">
    <property type="protein sequence ID" value="TCZ61041.1"/>
    <property type="molecule type" value="Genomic_DNA"/>
</dbReference>
<dbReference type="OrthoDB" id="128751at2"/>
<protein>
    <submittedName>
        <fullName evidence="2">Iron reductase</fullName>
    </submittedName>
</protein>
<dbReference type="Proteomes" id="UP000295023">
    <property type="component" value="Unassembled WGS sequence"/>
</dbReference>
<sequence length="229" mass="24457">MSARERLAVTLLVTMAALFLPGYLLHAAPRFPGSLAGSVLGIAGALLFVLLLVYSLAKRVPALRKRARLGTVLSFHAYAGAAGAVLGVLHTGHRYASPLGIALVVAMLTVLLSGFVGRYYLAQVGTDIREQRQELGALRARYDRLAAEGTNAGPQGQVVARAAVGLPEGSARVLVAAIADLEYAIARREVLKAALSRWTVLHIAAALLLYPLLALHVWSGIYYGLRWLR</sequence>
<evidence type="ECO:0000313" key="3">
    <source>
        <dbReference type="Proteomes" id="UP000295023"/>
    </source>
</evidence>
<gene>
    <name evidence="2" type="ORF">EXY23_12920</name>
</gene>
<evidence type="ECO:0000256" key="1">
    <source>
        <dbReference type="SAM" id="Phobius"/>
    </source>
</evidence>
<organism evidence="2 3">
    <name type="scientific">Roseicella aquatilis</name>
    <dbReference type="NCBI Taxonomy" id="2527868"/>
    <lineage>
        <taxon>Bacteria</taxon>
        <taxon>Pseudomonadati</taxon>
        <taxon>Pseudomonadota</taxon>
        <taxon>Alphaproteobacteria</taxon>
        <taxon>Acetobacterales</taxon>
        <taxon>Roseomonadaceae</taxon>
        <taxon>Roseicella</taxon>
    </lineage>
</organism>
<keyword evidence="1" id="KW-1133">Transmembrane helix</keyword>
<accession>A0A4R4DIP6</accession>
<dbReference type="RefSeq" id="WP_132289586.1">
    <property type="nucleotide sequence ID" value="NZ_SKBM01000011.1"/>
</dbReference>
<feature type="transmembrane region" description="Helical" evidence="1">
    <location>
        <begin position="69"/>
        <end position="89"/>
    </location>
</feature>
<feature type="transmembrane region" description="Helical" evidence="1">
    <location>
        <begin position="37"/>
        <end position="57"/>
    </location>
</feature>
<comment type="caution">
    <text evidence="2">The sequence shown here is derived from an EMBL/GenBank/DDBJ whole genome shotgun (WGS) entry which is preliminary data.</text>
</comment>
<evidence type="ECO:0000313" key="2">
    <source>
        <dbReference type="EMBL" id="TCZ61041.1"/>
    </source>
</evidence>
<keyword evidence="1" id="KW-0812">Transmembrane</keyword>
<feature type="transmembrane region" description="Helical" evidence="1">
    <location>
        <begin position="95"/>
        <end position="121"/>
    </location>
</feature>
<keyword evidence="1" id="KW-0472">Membrane</keyword>
<feature type="transmembrane region" description="Helical" evidence="1">
    <location>
        <begin position="198"/>
        <end position="225"/>
    </location>
</feature>
<name>A0A4R4DIP6_9PROT</name>